<evidence type="ECO:0000313" key="4">
    <source>
        <dbReference type="Proteomes" id="UP000621266"/>
    </source>
</evidence>
<feature type="compositionally biased region" description="Low complexity" evidence="1">
    <location>
        <begin position="65"/>
        <end position="81"/>
    </location>
</feature>
<dbReference type="SUPFAM" id="SSF55797">
    <property type="entry name" value="PR-1-like"/>
    <property type="match status" value="1"/>
</dbReference>
<dbReference type="Gene3D" id="3.40.33.10">
    <property type="entry name" value="CAP"/>
    <property type="match status" value="1"/>
</dbReference>
<evidence type="ECO:0000259" key="2">
    <source>
        <dbReference type="SMART" id="SM00198"/>
    </source>
</evidence>
<dbReference type="InterPro" id="IPR014044">
    <property type="entry name" value="CAP_dom"/>
</dbReference>
<evidence type="ECO:0000256" key="1">
    <source>
        <dbReference type="SAM" id="MobiDB-lite"/>
    </source>
</evidence>
<gene>
    <name evidence="3" type="ORF">GCU69_01840</name>
</gene>
<dbReference type="EMBL" id="WHPN01000036">
    <property type="protein sequence ID" value="KAF4410783.1"/>
    <property type="molecule type" value="Genomic_DNA"/>
</dbReference>
<dbReference type="CDD" id="cd05379">
    <property type="entry name" value="CAP_bacterial"/>
    <property type="match status" value="1"/>
</dbReference>
<dbReference type="InterPro" id="IPR035940">
    <property type="entry name" value="CAP_sf"/>
</dbReference>
<name>A0ABQ7FSQ1_9ACTN</name>
<feature type="domain" description="SCP" evidence="2">
    <location>
        <begin position="131"/>
        <end position="254"/>
    </location>
</feature>
<keyword evidence="4" id="KW-1185">Reference proteome</keyword>
<feature type="region of interest" description="Disordered" evidence="1">
    <location>
        <begin position="33"/>
        <end position="130"/>
    </location>
</feature>
<protein>
    <submittedName>
        <fullName evidence="3">CAP domain-containing protein</fullName>
    </submittedName>
</protein>
<dbReference type="Pfam" id="PF00188">
    <property type="entry name" value="CAP"/>
    <property type="match status" value="1"/>
</dbReference>
<organism evidence="3 4">
    <name type="scientific">Streptomyces lycii</name>
    <dbReference type="NCBI Taxonomy" id="2654337"/>
    <lineage>
        <taxon>Bacteria</taxon>
        <taxon>Bacillati</taxon>
        <taxon>Actinomycetota</taxon>
        <taxon>Actinomycetes</taxon>
        <taxon>Kitasatosporales</taxon>
        <taxon>Streptomycetaceae</taxon>
        <taxon>Streptomyces</taxon>
    </lineage>
</organism>
<reference evidence="3 4" key="1">
    <citation type="submission" date="2019-10" db="EMBL/GenBank/DDBJ databases">
        <title>Streptomyces tenebrisbrunneis sp.nov., an endogenous actinomycete isolated from of Lycium ruthenicum.</title>
        <authorList>
            <person name="Ma L."/>
        </authorList>
    </citation>
    <scope>NUCLEOTIDE SEQUENCE [LARGE SCALE GENOMIC DNA]</scope>
    <source>
        <strain evidence="3 4">TRM 66187</strain>
    </source>
</reference>
<accession>A0ABQ7FSQ1</accession>
<sequence length="255" mass="26239">MSPRHGRRRSVPLREIALAAGALTVVAGVGAGFALDDTGTSPADPDHRTAAEGAVSSASPMAEETAPTPSPSRTGGSPSATPREKKSRAPETPVTRSKAPATPEREAPAPSAPRKTTLRSSGSGGGTADRTTAGQILSLVNEERAQAGCPALKASAALDRAAQKYSETMASDGELSHTGPDGSTVADRVGREGYAWSAVGENIAVGQQDARAVMDSWMNSEGHRANILNCSFEELGVGVRHSGGPWWTQVFATGR</sequence>
<comment type="caution">
    <text evidence="3">The sequence shown here is derived from an EMBL/GenBank/DDBJ whole genome shotgun (WGS) entry which is preliminary data.</text>
</comment>
<dbReference type="Proteomes" id="UP000621266">
    <property type="component" value="Unassembled WGS sequence"/>
</dbReference>
<proteinExistence type="predicted"/>
<dbReference type="PANTHER" id="PTHR31157:SF1">
    <property type="entry name" value="SCP DOMAIN-CONTAINING PROTEIN"/>
    <property type="match status" value="1"/>
</dbReference>
<dbReference type="SMART" id="SM00198">
    <property type="entry name" value="SCP"/>
    <property type="match status" value="1"/>
</dbReference>
<dbReference type="PANTHER" id="PTHR31157">
    <property type="entry name" value="SCP DOMAIN-CONTAINING PROTEIN"/>
    <property type="match status" value="1"/>
</dbReference>
<evidence type="ECO:0000313" key="3">
    <source>
        <dbReference type="EMBL" id="KAF4410783.1"/>
    </source>
</evidence>